<dbReference type="EMBL" id="JAAOYO010000004">
    <property type="protein sequence ID" value="NII42302.1"/>
    <property type="molecule type" value="Genomic_DNA"/>
</dbReference>
<comment type="caution">
    <text evidence="3">The sequence shown here is derived from an EMBL/GenBank/DDBJ whole genome shotgun (WGS) entry which is preliminary data.</text>
</comment>
<evidence type="ECO:0000313" key="4">
    <source>
        <dbReference type="Proteomes" id="UP001318300"/>
    </source>
</evidence>
<feature type="compositionally biased region" description="Pro residues" evidence="1">
    <location>
        <begin position="40"/>
        <end position="50"/>
    </location>
</feature>
<sequence>MDQDTIDGGAPGSVIAAVIDGNGDVFNVIDGNNGANTPDPSDPPLPPIPGPTDSRVLSLESLDGAVSVVLAGGRSGRVLMPGATGLRLPPVDVVTGTTPGMAGSWLQEVNVLEREVFLPIGLWSDESQAEFFAILDEFQGIVSAWDDVDIGQVGTCRLVARSSKGERVLDVTYKGGMEGEEGGDASGEDWATYGLTFVAVSPYWHAREPVERSYSIVSGEDFLGDGTGTAPWPRSISPSTVVGENMPIPVEGDVPTWTEYEVLGPVPSVTVTYPGTSVDVPGGVPAGQILRLVTDPRARSARLDGAIAWDRITMGATFAPLRPGVNRVSVVLSTAGDGAGLVMRWTPQWKAAW</sequence>
<dbReference type="Proteomes" id="UP001318300">
    <property type="component" value="Unassembled WGS sequence"/>
</dbReference>
<gene>
    <name evidence="3" type="ORF">E9228_002960</name>
</gene>
<dbReference type="InterPro" id="IPR054738">
    <property type="entry name" value="Siphovirus-type_tail_C"/>
</dbReference>
<reference evidence="3 4" key="1">
    <citation type="submission" date="2020-03" db="EMBL/GenBank/DDBJ databases">
        <title>Above-ground endophytic microbial communities from plants in different locations in the United States.</title>
        <authorList>
            <person name="Frank C."/>
        </authorList>
    </citation>
    <scope>NUCLEOTIDE SEQUENCE [LARGE SCALE GENOMIC DNA]</scope>
    <source>
        <strain evidence="3 4">WW7</strain>
    </source>
</reference>
<dbReference type="RefSeq" id="WP_166781277.1">
    <property type="nucleotide sequence ID" value="NZ_JAAOYO010000004.1"/>
</dbReference>
<proteinExistence type="predicted"/>
<organism evidence="3 4">
    <name type="scientific">Curtobacterium salicis</name>
    <dbReference type="NCBI Taxonomy" id="1779862"/>
    <lineage>
        <taxon>Bacteria</taxon>
        <taxon>Bacillati</taxon>
        <taxon>Actinomycetota</taxon>
        <taxon>Actinomycetes</taxon>
        <taxon>Micrococcales</taxon>
        <taxon>Microbacteriaceae</taxon>
        <taxon>Curtobacterium</taxon>
    </lineage>
</organism>
<dbReference type="Pfam" id="PF22768">
    <property type="entry name" value="SPP1_Dit"/>
    <property type="match status" value="1"/>
</dbReference>
<keyword evidence="4" id="KW-1185">Reference proteome</keyword>
<evidence type="ECO:0000259" key="2">
    <source>
        <dbReference type="Pfam" id="PF22768"/>
    </source>
</evidence>
<feature type="domain" description="Siphovirus-type tail component C-terminal" evidence="2">
    <location>
        <begin position="252"/>
        <end position="349"/>
    </location>
</feature>
<accession>A0ABX0T9W3</accession>
<name>A0ABX0T9W3_9MICO</name>
<evidence type="ECO:0000313" key="3">
    <source>
        <dbReference type="EMBL" id="NII42302.1"/>
    </source>
</evidence>
<evidence type="ECO:0000256" key="1">
    <source>
        <dbReference type="SAM" id="MobiDB-lite"/>
    </source>
</evidence>
<protein>
    <recommendedName>
        <fullName evidence="2">Siphovirus-type tail component C-terminal domain-containing protein</fullName>
    </recommendedName>
</protein>
<feature type="region of interest" description="Disordered" evidence="1">
    <location>
        <begin position="30"/>
        <end position="52"/>
    </location>
</feature>